<proteinExistence type="predicted"/>
<evidence type="ECO:0000256" key="1">
    <source>
        <dbReference type="ARBA" id="ARBA00023015"/>
    </source>
</evidence>
<dbReference type="InterPro" id="IPR003313">
    <property type="entry name" value="AraC-bd"/>
</dbReference>
<gene>
    <name evidence="5" type="ORF">J2Z65_005766</name>
</gene>
<dbReference type="Pfam" id="PF12833">
    <property type="entry name" value="HTH_18"/>
    <property type="match status" value="1"/>
</dbReference>
<evidence type="ECO:0000259" key="4">
    <source>
        <dbReference type="PROSITE" id="PS01124"/>
    </source>
</evidence>
<keyword evidence="2" id="KW-0238">DNA-binding</keyword>
<dbReference type="SUPFAM" id="SSF51215">
    <property type="entry name" value="Regulatory protein AraC"/>
    <property type="match status" value="1"/>
</dbReference>
<accession>A0ABS4I7L7</accession>
<comment type="caution">
    <text evidence="5">The sequence shown here is derived from an EMBL/GenBank/DDBJ whole genome shotgun (WGS) entry which is preliminary data.</text>
</comment>
<dbReference type="InterPro" id="IPR018062">
    <property type="entry name" value="HTH_AraC-typ_CS"/>
</dbReference>
<evidence type="ECO:0000313" key="6">
    <source>
        <dbReference type="Proteomes" id="UP001519344"/>
    </source>
</evidence>
<dbReference type="PROSITE" id="PS01124">
    <property type="entry name" value="HTH_ARAC_FAMILY_2"/>
    <property type="match status" value="1"/>
</dbReference>
<feature type="domain" description="HTH araC/xylS-type" evidence="4">
    <location>
        <begin position="188"/>
        <end position="286"/>
    </location>
</feature>
<dbReference type="SMART" id="SM00342">
    <property type="entry name" value="HTH_ARAC"/>
    <property type="match status" value="1"/>
</dbReference>
<dbReference type="CDD" id="cd02208">
    <property type="entry name" value="cupin_RmlC-like"/>
    <property type="match status" value="1"/>
</dbReference>
<keyword evidence="3" id="KW-0804">Transcription</keyword>
<dbReference type="EMBL" id="JAGGKV010000022">
    <property type="protein sequence ID" value="MBP1966506.1"/>
    <property type="molecule type" value="Genomic_DNA"/>
</dbReference>
<organism evidence="5 6">
    <name type="scientific">Paenibacillus aceris</name>
    <dbReference type="NCBI Taxonomy" id="869555"/>
    <lineage>
        <taxon>Bacteria</taxon>
        <taxon>Bacillati</taxon>
        <taxon>Bacillota</taxon>
        <taxon>Bacilli</taxon>
        <taxon>Bacillales</taxon>
        <taxon>Paenibacillaceae</taxon>
        <taxon>Paenibacillus</taxon>
    </lineage>
</organism>
<name>A0ABS4I7L7_9BACL</name>
<evidence type="ECO:0000313" key="5">
    <source>
        <dbReference type="EMBL" id="MBP1966506.1"/>
    </source>
</evidence>
<dbReference type="PANTHER" id="PTHR43280:SF2">
    <property type="entry name" value="HTH-TYPE TRANSCRIPTIONAL REGULATOR EXSA"/>
    <property type="match status" value="1"/>
</dbReference>
<evidence type="ECO:0000256" key="3">
    <source>
        <dbReference type="ARBA" id="ARBA00023163"/>
    </source>
</evidence>
<keyword evidence="1" id="KW-0805">Transcription regulation</keyword>
<keyword evidence="6" id="KW-1185">Reference proteome</keyword>
<dbReference type="SUPFAM" id="SSF46689">
    <property type="entry name" value="Homeodomain-like"/>
    <property type="match status" value="2"/>
</dbReference>
<protein>
    <submittedName>
        <fullName evidence="5">AraC-like DNA-binding protein</fullName>
    </submittedName>
</protein>
<reference evidence="5 6" key="1">
    <citation type="submission" date="2021-03" db="EMBL/GenBank/DDBJ databases">
        <title>Genomic Encyclopedia of Type Strains, Phase IV (KMG-IV): sequencing the most valuable type-strain genomes for metagenomic binning, comparative biology and taxonomic classification.</title>
        <authorList>
            <person name="Goeker M."/>
        </authorList>
    </citation>
    <scope>NUCLEOTIDE SEQUENCE [LARGE SCALE GENOMIC DNA]</scope>
    <source>
        <strain evidence="5 6">DSM 24950</strain>
    </source>
</reference>
<dbReference type="InterPro" id="IPR014710">
    <property type="entry name" value="RmlC-like_jellyroll"/>
</dbReference>
<dbReference type="InterPro" id="IPR018060">
    <property type="entry name" value="HTH_AraC"/>
</dbReference>
<dbReference type="InterPro" id="IPR037923">
    <property type="entry name" value="HTH-like"/>
</dbReference>
<sequence length="294" mass="34325">MTNKLYFMEPSETLEQLKQYYFPPYITLAHMFHAPNGWRLLPRSLKQYQLQYVVEGIADYHINGHDYVTKRGDLMFHRPNEPHYITTRPNEPYVCLSVVFHFGDSGFPVQQVVQVSNESASHYMGNYQNHTIEQKLTELVHHYRMPEVIDHFQCQSLLTQILLQMSKRKKELAVSSSKKEVANKAKLILIRNYISNRLQDGFTHQDLEKLTGWSRNYMITQFRTAFGMSPVQYLVWIRLEKAKELALQSGQSFGEIANQVGYTNIHAFGKIFKRKTGMSLSQFCATLFKDTPDK</sequence>
<dbReference type="InterPro" id="IPR009057">
    <property type="entry name" value="Homeodomain-like_sf"/>
</dbReference>
<dbReference type="Gene3D" id="2.60.120.10">
    <property type="entry name" value="Jelly Rolls"/>
    <property type="match status" value="1"/>
</dbReference>
<dbReference type="Gene3D" id="1.10.10.60">
    <property type="entry name" value="Homeodomain-like"/>
    <property type="match status" value="1"/>
</dbReference>
<dbReference type="RefSeq" id="WP_167068574.1">
    <property type="nucleotide sequence ID" value="NZ_JAAOZR010000096.1"/>
</dbReference>
<dbReference type="PANTHER" id="PTHR43280">
    <property type="entry name" value="ARAC-FAMILY TRANSCRIPTIONAL REGULATOR"/>
    <property type="match status" value="1"/>
</dbReference>
<evidence type="ECO:0000256" key="2">
    <source>
        <dbReference type="ARBA" id="ARBA00023125"/>
    </source>
</evidence>
<dbReference type="Proteomes" id="UP001519344">
    <property type="component" value="Unassembled WGS sequence"/>
</dbReference>
<dbReference type="PROSITE" id="PS00041">
    <property type="entry name" value="HTH_ARAC_FAMILY_1"/>
    <property type="match status" value="1"/>
</dbReference>
<dbReference type="Pfam" id="PF02311">
    <property type="entry name" value="AraC_binding"/>
    <property type="match status" value="1"/>
</dbReference>